<gene>
    <name evidence="1" type="ORF">SAMN05192574_101351</name>
</gene>
<keyword evidence="2" id="KW-1185">Reference proteome</keyword>
<dbReference type="Proteomes" id="UP000198942">
    <property type="component" value="Unassembled WGS sequence"/>
</dbReference>
<evidence type="ECO:0000313" key="1">
    <source>
        <dbReference type="EMBL" id="SEM65500.1"/>
    </source>
</evidence>
<protein>
    <submittedName>
        <fullName evidence="1">Uncharacterized protein</fullName>
    </submittedName>
</protein>
<evidence type="ECO:0000313" key="2">
    <source>
        <dbReference type="Proteomes" id="UP000198942"/>
    </source>
</evidence>
<organism evidence="1 2">
    <name type="scientific">Mucilaginibacter gossypiicola</name>
    <dbReference type="NCBI Taxonomy" id="551995"/>
    <lineage>
        <taxon>Bacteria</taxon>
        <taxon>Pseudomonadati</taxon>
        <taxon>Bacteroidota</taxon>
        <taxon>Sphingobacteriia</taxon>
        <taxon>Sphingobacteriales</taxon>
        <taxon>Sphingobacteriaceae</taxon>
        <taxon>Mucilaginibacter</taxon>
    </lineage>
</organism>
<reference evidence="2" key="1">
    <citation type="submission" date="2016-10" db="EMBL/GenBank/DDBJ databases">
        <authorList>
            <person name="Varghese N."/>
            <person name="Submissions S."/>
        </authorList>
    </citation>
    <scope>NUCLEOTIDE SEQUENCE [LARGE SCALE GENOMIC DNA]</scope>
    <source>
        <strain evidence="2">Gh-48</strain>
    </source>
</reference>
<accession>A0A1H8A479</accession>
<sequence>MPNVKCITPDCPCWISDPCVKTNALFQIRTDLLERLVQAPADKQISASINQVDSLIVSELGIQDIHAQHQLFKKSGTQRTVFHLFTLVCVLNHKNQYNISC</sequence>
<dbReference type="EMBL" id="FOCL01000001">
    <property type="protein sequence ID" value="SEM65500.1"/>
    <property type="molecule type" value="Genomic_DNA"/>
</dbReference>
<dbReference type="STRING" id="551995.SAMN05192574_101351"/>
<proteinExistence type="predicted"/>
<name>A0A1H8A479_9SPHI</name>
<dbReference type="AlphaFoldDB" id="A0A1H8A479"/>